<evidence type="ECO:0000256" key="10">
    <source>
        <dbReference type="ARBA" id="ARBA00023054"/>
    </source>
</evidence>
<dbReference type="GO" id="GO:0005869">
    <property type="term" value="C:dynactin complex"/>
    <property type="evidence" value="ECO:0007669"/>
    <property type="project" value="InterPro"/>
</dbReference>
<evidence type="ECO:0000256" key="1">
    <source>
        <dbReference type="ARBA" id="ARBA00004300"/>
    </source>
</evidence>
<dbReference type="PANTHER" id="PTHR13034:SF2">
    <property type="entry name" value="DYNACTIN SUBUNIT 4"/>
    <property type="match status" value="1"/>
</dbReference>
<comment type="subunit">
    <text evidence="14">Subunit of dynactin, a multiprotein complex part of a tripartite complex with dynein and a adapter, such as BICDL1, BICD2 or HOOK3. The dynactin complex is built around ACTR1A/ACTB filament and consists of an actin-related filament composed of a shoulder domain, a pointed end and a barbed end. Its length is defined by its flexible shoulder domain. The soulder is composed of 2 DCTN1 subunits, 4 DCTN2 and 2 DCTN3. The 4 DCNT2 (via N-terminus) bind the ACTR1A filament and act as molecular rulers to determine the length. The pointed end is important for binding dynein-dynactin cargo adapters. Consists of 4 subunits: ACTR10, DCNT4, DCTN5 and DCTN6. The barbed end is composed of a CAPZA1:CAPZB heterodimers, which binds ACTR1A/ACTB filament and dynactin and stabilizes dynactin. Interacts with ATP7B, but not ATP7A, in a copper-dependent manner. Interacts with ANK2; this interaction is required for localization at costameres. Interacts with N4BP2L1.</text>
</comment>
<dbReference type="AlphaFoldDB" id="A0AAN8JKK0"/>
<dbReference type="GO" id="GO:0001725">
    <property type="term" value="C:stress fiber"/>
    <property type="evidence" value="ECO:0007669"/>
    <property type="project" value="UniProtKB-SubCell"/>
</dbReference>
<comment type="similarity">
    <text evidence="12">Belongs to the dynactin subunit 4 family.</text>
</comment>
<evidence type="ECO:0000256" key="3">
    <source>
        <dbReference type="ARBA" id="ARBA00004544"/>
    </source>
</evidence>
<keyword evidence="11" id="KW-0206">Cytoskeleton</keyword>
<evidence type="ECO:0000256" key="8">
    <source>
        <dbReference type="ARBA" id="ARBA00022843"/>
    </source>
</evidence>
<name>A0AAN8JKK0_PATCE</name>
<dbReference type="Pfam" id="PF05502">
    <property type="entry name" value="Dynactin_p62"/>
    <property type="match status" value="2"/>
</dbReference>
<keyword evidence="7" id="KW-0597">Phosphoprotein</keyword>
<evidence type="ECO:0000256" key="12">
    <source>
        <dbReference type="ARBA" id="ARBA00034776"/>
    </source>
</evidence>
<dbReference type="EMBL" id="JAZGQO010000010">
    <property type="protein sequence ID" value="KAK6177279.1"/>
    <property type="molecule type" value="Genomic_DNA"/>
</dbReference>
<evidence type="ECO:0000256" key="2">
    <source>
        <dbReference type="ARBA" id="ARBA00004529"/>
    </source>
</evidence>
<keyword evidence="8" id="KW-0832">Ubl conjugation</keyword>
<evidence type="ECO:0000313" key="15">
    <source>
        <dbReference type="EMBL" id="KAK6177279.1"/>
    </source>
</evidence>
<evidence type="ECO:0000256" key="11">
    <source>
        <dbReference type="ARBA" id="ARBA00023212"/>
    </source>
</evidence>
<evidence type="ECO:0000256" key="14">
    <source>
        <dbReference type="ARBA" id="ARBA00093507"/>
    </source>
</evidence>
<dbReference type="GO" id="GO:0005813">
    <property type="term" value="C:centrosome"/>
    <property type="evidence" value="ECO:0007669"/>
    <property type="project" value="UniProtKB-SubCell"/>
</dbReference>
<comment type="caution">
    <text evidence="15">The sequence shown here is derived from an EMBL/GenBank/DDBJ whole genome shotgun (WGS) entry which is preliminary data.</text>
</comment>
<reference evidence="15 16" key="1">
    <citation type="submission" date="2024-01" db="EMBL/GenBank/DDBJ databases">
        <title>The genome of the rayed Mediterranean limpet Patella caerulea (Linnaeus, 1758).</title>
        <authorList>
            <person name="Anh-Thu Weber A."/>
            <person name="Halstead-Nussloch G."/>
        </authorList>
    </citation>
    <scope>NUCLEOTIDE SEQUENCE [LARGE SCALE GENOMIC DNA]</scope>
    <source>
        <strain evidence="15">AATW-2023a</strain>
        <tissue evidence="15">Whole specimen</tissue>
    </source>
</reference>
<evidence type="ECO:0000256" key="6">
    <source>
        <dbReference type="ARBA" id="ARBA00022499"/>
    </source>
</evidence>
<evidence type="ECO:0000256" key="7">
    <source>
        <dbReference type="ARBA" id="ARBA00022553"/>
    </source>
</evidence>
<evidence type="ECO:0000256" key="4">
    <source>
        <dbReference type="ARBA" id="ARBA00004657"/>
    </source>
</evidence>
<evidence type="ECO:0000256" key="5">
    <source>
        <dbReference type="ARBA" id="ARBA00022490"/>
    </source>
</evidence>
<keyword evidence="6" id="KW-1017">Isopeptide bond</keyword>
<dbReference type="PANTHER" id="PTHR13034">
    <property type="entry name" value="DYNACTIN P62 SUBUNIT"/>
    <property type="match status" value="1"/>
</dbReference>
<organism evidence="15 16">
    <name type="scientific">Patella caerulea</name>
    <name type="common">Rayed Mediterranean limpet</name>
    <dbReference type="NCBI Taxonomy" id="87958"/>
    <lineage>
        <taxon>Eukaryota</taxon>
        <taxon>Metazoa</taxon>
        <taxon>Spiralia</taxon>
        <taxon>Lophotrochozoa</taxon>
        <taxon>Mollusca</taxon>
        <taxon>Gastropoda</taxon>
        <taxon>Patellogastropoda</taxon>
        <taxon>Patelloidea</taxon>
        <taxon>Patellidae</taxon>
        <taxon>Patella</taxon>
    </lineage>
</organism>
<sequence>MATYLDVKLVKYVCSCSKRLPVCRLYLCRHCLKLRCSDCVQHEVDTPYCPNCLENMPTSEAKLRKNRCGSCYDCPGCGHTLMTRASNLTLPDPEDATKTISKKMYYMACSFCRWTTRDVNIEDQSVASGAWQDQENEHAKRINNLLEHYRKLAQKEKAEKERKKYVKRRSHMYYTDKYGLTSVAAARKKTLSSISSLSVKDNEEAVSELEPGKRVEDFAPLPDDIFTKPLELSKMTCMEQRLSTPEFQPANAQKMFPQHKHLLIRKSLRCKECEHNLSKPDFNPLSIKFKIQLIALNHIPEIRIGGPAVFVPNKETRVVLTLNNPQTFDTIVKLLAMDDESGLTTAKIELPKKEMILAKRNDLAGYDDNPVKQDFNDDPSSIAFRNLNKVGVIVKVTPEVEQGDVIVSLTMQHEYRNTTATVGTEDTEPPVVWIEQKVFIKLGTIAEKVK</sequence>
<evidence type="ECO:0000256" key="13">
    <source>
        <dbReference type="ARBA" id="ARBA00034864"/>
    </source>
</evidence>
<comment type="subcellular location">
    <subcellularLocation>
        <location evidence="3">Cytoplasm</location>
        <location evidence="3">Cell cortex</location>
    </subcellularLocation>
    <subcellularLocation>
        <location evidence="1">Cytoplasm</location>
        <location evidence="1">Cytoskeleton</location>
        <location evidence="1">Microtubule organizing center</location>
        <location evidence="1">Centrosome</location>
    </subcellularLocation>
    <subcellularLocation>
        <location evidence="2">Cytoplasm</location>
        <location evidence="2">Cytoskeleton</location>
        <location evidence="2">Stress fiber</location>
    </subcellularLocation>
    <subcellularLocation>
        <location evidence="4">Cytoplasm</location>
        <location evidence="4">Myofibril</location>
    </subcellularLocation>
</comment>
<dbReference type="GO" id="GO:0030016">
    <property type="term" value="C:myofibril"/>
    <property type="evidence" value="ECO:0007669"/>
    <property type="project" value="UniProtKB-SubCell"/>
</dbReference>
<keyword evidence="9" id="KW-0007">Acetylation</keyword>
<evidence type="ECO:0000313" key="16">
    <source>
        <dbReference type="Proteomes" id="UP001347796"/>
    </source>
</evidence>
<protein>
    <recommendedName>
        <fullName evidence="13">Dynactin subunit 4</fullName>
    </recommendedName>
</protein>
<keyword evidence="16" id="KW-1185">Reference proteome</keyword>
<gene>
    <name evidence="15" type="ORF">SNE40_015408</name>
</gene>
<dbReference type="GO" id="GO:0005938">
    <property type="term" value="C:cell cortex"/>
    <property type="evidence" value="ECO:0007669"/>
    <property type="project" value="UniProtKB-SubCell"/>
</dbReference>
<dbReference type="Proteomes" id="UP001347796">
    <property type="component" value="Unassembled WGS sequence"/>
</dbReference>
<keyword evidence="5" id="KW-0963">Cytoplasm</keyword>
<keyword evidence="10" id="KW-0175">Coiled coil</keyword>
<evidence type="ECO:0000256" key="9">
    <source>
        <dbReference type="ARBA" id="ARBA00022990"/>
    </source>
</evidence>
<proteinExistence type="inferred from homology"/>
<accession>A0AAN8JKK0</accession>
<dbReference type="InterPro" id="IPR008603">
    <property type="entry name" value="DCTN4"/>
</dbReference>